<name>B0Y1A3_ASPFC</name>
<reference evidence="1 2" key="1">
    <citation type="journal article" date="2008" name="PLoS Genet.">
        <title>Genomic islands in the pathogenic filamentous fungus Aspergillus fumigatus.</title>
        <authorList>
            <person name="Fedorova N.D."/>
            <person name="Khaldi N."/>
            <person name="Joardar V.S."/>
            <person name="Maiti R."/>
            <person name="Amedeo P."/>
            <person name="Anderson M.J."/>
            <person name="Crabtree J."/>
            <person name="Silva J.C."/>
            <person name="Badger J.H."/>
            <person name="Albarraq A."/>
            <person name="Angiuoli S."/>
            <person name="Bussey H."/>
            <person name="Bowyer P."/>
            <person name="Cotty P.J."/>
            <person name="Dyer P.S."/>
            <person name="Egan A."/>
            <person name="Galens K."/>
            <person name="Fraser-Liggett C.M."/>
            <person name="Haas B.J."/>
            <person name="Inman J.M."/>
            <person name="Kent R."/>
            <person name="Lemieux S."/>
            <person name="Malavazi I."/>
            <person name="Orvis J."/>
            <person name="Roemer T."/>
            <person name="Ronning C.M."/>
            <person name="Sundaram J.P."/>
            <person name="Sutton G."/>
            <person name="Turner G."/>
            <person name="Venter J.C."/>
            <person name="White O.R."/>
            <person name="Whitty B.R."/>
            <person name="Youngman P."/>
            <person name="Wolfe K.H."/>
            <person name="Goldman G.H."/>
            <person name="Wortman J.R."/>
            <person name="Jiang B."/>
            <person name="Denning D.W."/>
            <person name="Nierman W.C."/>
        </authorList>
    </citation>
    <scope>NUCLEOTIDE SEQUENCE [LARGE SCALE GENOMIC DNA]</scope>
    <source>
        <strain evidence="2">CBS 144.89 / FGSC A1163 / CEA10</strain>
    </source>
</reference>
<organism evidence="1 2">
    <name type="scientific">Aspergillus fumigatus (strain CBS 144.89 / FGSC A1163 / CEA10)</name>
    <name type="common">Neosartorya fumigata</name>
    <dbReference type="NCBI Taxonomy" id="451804"/>
    <lineage>
        <taxon>Eukaryota</taxon>
        <taxon>Fungi</taxon>
        <taxon>Dikarya</taxon>
        <taxon>Ascomycota</taxon>
        <taxon>Pezizomycotina</taxon>
        <taxon>Eurotiomycetes</taxon>
        <taxon>Eurotiomycetidae</taxon>
        <taxon>Eurotiales</taxon>
        <taxon>Aspergillaceae</taxon>
        <taxon>Aspergillus</taxon>
        <taxon>Aspergillus subgen. Fumigati</taxon>
    </lineage>
</organism>
<dbReference type="VEuPathDB" id="FungiDB:AFUB_049220"/>
<evidence type="ECO:0000313" key="1">
    <source>
        <dbReference type="EMBL" id="EDP50921.1"/>
    </source>
</evidence>
<protein>
    <submittedName>
        <fullName evidence="1">Uncharacterized protein</fullName>
    </submittedName>
</protein>
<proteinExistence type="predicted"/>
<dbReference type="EMBL" id="DS499597">
    <property type="protein sequence ID" value="EDP50921.1"/>
    <property type="molecule type" value="Genomic_DNA"/>
</dbReference>
<evidence type="ECO:0000313" key="2">
    <source>
        <dbReference type="Proteomes" id="UP000001699"/>
    </source>
</evidence>
<keyword evidence="2" id="KW-1185">Reference proteome</keyword>
<dbReference type="Proteomes" id="UP000001699">
    <property type="component" value="Unassembled WGS sequence"/>
</dbReference>
<dbReference type="AlphaFoldDB" id="B0Y1A3"/>
<gene>
    <name evidence="1" type="ORF">AFUB_049220</name>
</gene>
<accession>B0Y1A3</accession>
<dbReference type="HOGENOM" id="CLU_2811886_0_0_1"/>
<sequence>MDDSINNVVSFQQKENKVADKVPSQLNHWVEFFFELREEGFIDVSGSLNWYLSHHRHSCWLKSYGHR</sequence>